<sequence>MDDTLKTYSRKHACQLLLGGLTSSAALVTPNAARAEVSYQPASRPTSYRVDSTQPPTLIPVGSARKEAQVLEDLGKGYGTTKAVILDDRVNLNNVLNKAVFGTISALSGSTKGKRKSGTSFVCFGVPTKPTPVDIDLAVSLLLPILKARKRDTAIGIPFCPISGQSILDAYAAEGNEENLLASLLQLGIPESQSVLYLPLMMFARSKSLRLLALLPEKDDILVTRMKGLQNLEMERRASYVSDTDGFISTSSEPSFRLYAEKSLLKDYIPINDEDKPSGYFAERILVHETAATVASKYAATRPDSLVVIAAPINDLRFLRGINGRIPRVYNSLDVSGNKITDDYVTTILLNPTANDTLSKSRYLRLEIGTGPDTLDFQTKIADYLWFSSSPKVNMIPRLMNG</sequence>
<dbReference type="Proteomes" id="UP001295423">
    <property type="component" value="Unassembled WGS sequence"/>
</dbReference>
<proteinExistence type="predicted"/>
<comment type="caution">
    <text evidence="1">The sequence shown here is derived from an EMBL/GenBank/DDBJ whole genome shotgun (WGS) entry which is preliminary data.</text>
</comment>
<dbReference type="SUPFAM" id="SSF159501">
    <property type="entry name" value="EreA/ChaN-like"/>
    <property type="match status" value="1"/>
</dbReference>
<dbReference type="EMBL" id="CAKOGP040000558">
    <property type="protein sequence ID" value="CAJ1936773.1"/>
    <property type="molecule type" value="Genomic_DNA"/>
</dbReference>
<name>A0AAD2CQA3_9STRA</name>
<evidence type="ECO:0000313" key="2">
    <source>
        <dbReference type="Proteomes" id="UP001295423"/>
    </source>
</evidence>
<protein>
    <recommendedName>
        <fullName evidence="3">Haem-binding uptake Tiki superfamily ChaN domain-containing protein</fullName>
    </recommendedName>
</protein>
<organism evidence="1 2">
    <name type="scientific">Cylindrotheca closterium</name>
    <dbReference type="NCBI Taxonomy" id="2856"/>
    <lineage>
        <taxon>Eukaryota</taxon>
        <taxon>Sar</taxon>
        <taxon>Stramenopiles</taxon>
        <taxon>Ochrophyta</taxon>
        <taxon>Bacillariophyta</taxon>
        <taxon>Bacillariophyceae</taxon>
        <taxon>Bacillariophycidae</taxon>
        <taxon>Bacillariales</taxon>
        <taxon>Bacillariaceae</taxon>
        <taxon>Cylindrotheca</taxon>
    </lineage>
</organism>
<evidence type="ECO:0008006" key="3">
    <source>
        <dbReference type="Google" id="ProtNLM"/>
    </source>
</evidence>
<evidence type="ECO:0000313" key="1">
    <source>
        <dbReference type="EMBL" id="CAJ1936773.1"/>
    </source>
</evidence>
<gene>
    <name evidence="1" type="ORF">CYCCA115_LOCUS5359</name>
</gene>
<accession>A0AAD2CQA3</accession>
<keyword evidence="2" id="KW-1185">Reference proteome</keyword>
<dbReference type="AlphaFoldDB" id="A0AAD2CQA3"/>
<reference evidence="1" key="1">
    <citation type="submission" date="2023-08" db="EMBL/GenBank/DDBJ databases">
        <authorList>
            <person name="Audoor S."/>
            <person name="Bilcke G."/>
        </authorList>
    </citation>
    <scope>NUCLEOTIDE SEQUENCE</scope>
</reference>